<protein>
    <submittedName>
        <fullName evidence="2">Putative secreted protein</fullName>
    </submittedName>
</protein>
<feature type="signal peptide" evidence="1">
    <location>
        <begin position="1"/>
        <end position="22"/>
    </location>
</feature>
<reference evidence="2" key="1">
    <citation type="journal article" date="2015" name="PLoS ONE">
        <title>An Insight into the Sialome of the Lone Star Tick, Amblyomma americanum, with a Glimpse on Its Time Dependent Gene Expression.</title>
        <authorList>
            <person name="Karim S."/>
            <person name="Ribeiro J.M."/>
        </authorList>
    </citation>
    <scope>NUCLEOTIDE SEQUENCE</scope>
    <source>
        <tissue evidence="2">Salivary gland</tissue>
    </source>
</reference>
<evidence type="ECO:0000313" key="2">
    <source>
        <dbReference type="EMBL" id="JAG92268.1"/>
    </source>
</evidence>
<keyword evidence="1" id="KW-0732">Signal</keyword>
<proteinExistence type="evidence at transcript level"/>
<dbReference type="EMBL" id="GBZX01000472">
    <property type="protein sequence ID" value="JAG92268.1"/>
    <property type="molecule type" value="mRNA"/>
</dbReference>
<feature type="chain" id="PRO_5002213076" evidence="1">
    <location>
        <begin position="23"/>
        <end position="159"/>
    </location>
</feature>
<organism evidence="2">
    <name type="scientific">Amblyomma americanum</name>
    <name type="common">Lone star tick</name>
    <dbReference type="NCBI Taxonomy" id="6943"/>
    <lineage>
        <taxon>Eukaryota</taxon>
        <taxon>Metazoa</taxon>
        <taxon>Ecdysozoa</taxon>
        <taxon>Arthropoda</taxon>
        <taxon>Chelicerata</taxon>
        <taxon>Arachnida</taxon>
        <taxon>Acari</taxon>
        <taxon>Parasitiformes</taxon>
        <taxon>Ixodida</taxon>
        <taxon>Ixodoidea</taxon>
        <taxon>Ixodidae</taxon>
        <taxon>Amblyomminae</taxon>
        <taxon>Amblyomma</taxon>
    </lineage>
</organism>
<evidence type="ECO:0000256" key="1">
    <source>
        <dbReference type="SAM" id="SignalP"/>
    </source>
</evidence>
<sequence>MAMKKMLYIFSCCALLVSPCFALGVHGYNLGRYDKYAYGEVPTLERLKTECPGMITHRNETSYELSRSIWEPERKAASVSLLLSKACRTMQWHYGTTLSYQKPLGCFCGGREEHLPVNTVCYVGVENWQEWEEGKYGPNGYLCPIGKCDRLGKCQSVLE</sequence>
<dbReference type="AlphaFoldDB" id="A0A0C9SF65"/>
<accession>A0A0C9SF65</accession>
<name>A0A0C9SF65_AMBAM</name>